<dbReference type="AlphaFoldDB" id="A0AAU8FJU3"/>
<proteinExistence type="predicted"/>
<protein>
    <recommendedName>
        <fullName evidence="3">DUF2177 family protein</fullName>
    </recommendedName>
</protein>
<evidence type="ECO:0008006" key="3">
    <source>
        <dbReference type="Google" id="ProtNLM"/>
    </source>
</evidence>
<accession>A0AAU8FJU3</accession>
<keyword evidence="1" id="KW-0812">Transmembrane</keyword>
<dbReference type="RefSeq" id="WP_353720164.1">
    <property type="nucleotide sequence ID" value="NZ_CP159289.1"/>
</dbReference>
<feature type="transmembrane region" description="Helical" evidence="1">
    <location>
        <begin position="47"/>
        <end position="74"/>
    </location>
</feature>
<reference evidence="2" key="1">
    <citation type="submission" date="2024-06" db="EMBL/GenBank/DDBJ databases">
        <title>Sequencing and assembly of the genome of Dyadobacter sp. strain 676, a symbiont of Cyamopsis tetragonoloba.</title>
        <authorList>
            <person name="Guro P."/>
            <person name="Sazanova A."/>
            <person name="Kuznetsova I."/>
            <person name="Belimov A."/>
            <person name="Safronova V."/>
        </authorList>
    </citation>
    <scope>NUCLEOTIDE SEQUENCE</scope>
    <source>
        <strain evidence="2">676</strain>
    </source>
</reference>
<organism evidence="2">
    <name type="scientific">Dyadobacter sp. 676</name>
    <dbReference type="NCBI Taxonomy" id="3088362"/>
    <lineage>
        <taxon>Bacteria</taxon>
        <taxon>Pseudomonadati</taxon>
        <taxon>Bacteroidota</taxon>
        <taxon>Cytophagia</taxon>
        <taxon>Cytophagales</taxon>
        <taxon>Spirosomataceae</taxon>
        <taxon>Dyadobacter</taxon>
    </lineage>
</organism>
<evidence type="ECO:0000313" key="2">
    <source>
        <dbReference type="EMBL" id="XCH24856.1"/>
    </source>
</evidence>
<dbReference type="EMBL" id="CP159289">
    <property type="protein sequence ID" value="XCH24856.1"/>
    <property type="molecule type" value="Genomic_DNA"/>
</dbReference>
<keyword evidence="1" id="KW-1133">Transmembrane helix</keyword>
<feature type="transmembrane region" description="Helical" evidence="1">
    <location>
        <begin position="117"/>
        <end position="136"/>
    </location>
</feature>
<sequence length="141" mass="15980">MKKIIVIALLVILIDALFNATLAAIAIIENNYILPVHEQTPIKNFIGALFFYSTMYILYAVPIYVLLIVAYISMLRLVKPTMSKSITLAATLAVGCYLICEYALSTESSFNYFYLKAIWYAIAGALFGWLYFHYVLSPKNR</sequence>
<gene>
    <name evidence="2" type="ORF">ABV298_00030</name>
</gene>
<evidence type="ECO:0000256" key="1">
    <source>
        <dbReference type="SAM" id="Phobius"/>
    </source>
</evidence>
<feature type="transmembrane region" description="Helical" evidence="1">
    <location>
        <begin position="86"/>
        <end position="105"/>
    </location>
</feature>
<name>A0AAU8FJU3_9BACT</name>
<keyword evidence="1" id="KW-0472">Membrane</keyword>